<organism evidence="1 2">
    <name type="scientific">Rhizoclosmatium globosum</name>
    <dbReference type="NCBI Taxonomy" id="329046"/>
    <lineage>
        <taxon>Eukaryota</taxon>
        <taxon>Fungi</taxon>
        <taxon>Fungi incertae sedis</taxon>
        <taxon>Chytridiomycota</taxon>
        <taxon>Chytridiomycota incertae sedis</taxon>
        <taxon>Chytridiomycetes</taxon>
        <taxon>Chytridiales</taxon>
        <taxon>Chytriomycetaceae</taxon>
        <taxon>Rhizoclosmatium</taxon>
    </lineage>
</organism>
<name>A0A1Y2BYY9_9FUNG</name>
<evidence type="ECO:0000313" key="1">
    <source>
        <dbReference type="EMBL" id="ORY39285.1"/>
    </source>
</evidence>
<dbReference type="Proteomes" id="UP000193642">
    <property type="component" value="Unassembled WGS sequence"/>
</dbReference>
<gene>
    <name evidence="1" type="ORF">BCR33DRAFT_720123</name>
</gene>
<dbReference type="AlphaFoldDB" id="A0A1Y2BYY9"/>
<proteinExistence type="predicted"/>
<sequence>MADGHGSAKLKISHWPIPTHFPFLLISPSPKLSDIKPMSTLPTPGVYVPPVLTAPCVSYKFMAERCI</sequence>
<accession>A0A1Y2BYY9</accession>
<dbReference type="EMBL" id="MCGO01000040">
    <property type="protein sequence ID" value="ORY39285.1"/>
    <property type="molecule type" value="Genomic_DNA"/>
</dbReference>
<keyword evidence="2" id="KW-1185">Reference proteome</keyword>
<reference evidence="1 2" key="1">
    <citation type="submission" date="2016-07" db="EMBL/GenBank/DDBJ databases">
        <title>Pervasive Adenine N6-methylation of Active Genes in Fungi.</title>
        <authorList>
            <consortium name="DOE Joint Genome Institute"/>
            <person name="Mondo S.J."/>
            <person name="Dannebaum R.O."/>
            <person name="Kuo R.C."/>
            <person name="Labutti K."/>
            <person name="Haridas S."/>
            <person name="Kuo A."/>
            <person name="Salamov A."/>
            <person name="Ahrendt S.R."/>
            <person name="Lipzen A."/>
            <person name="Sullivan W."/>
            <person name="Andreopoulos W.B."/>
            <person name="Clum A."/>
            <person name="Lindquist E."/>
            <person name="Daum C."/>
            <person name="Ramamoorthy G.K."/>
            <person name="Gryganskyi A."/>
            <person name="Culley D."/>
            <person name="Magnuson J.K."/>
            <person name="James T.Y."/>
            <person name="O'Malley M.A."/>
            <person name="Stajich J.E."/>
            <person name="Spatafora J.W."/>
            <person name="Visel A."/>
            <person name="Grigoriev I.V."/>
        </authorList>
    </citation>
    <scope>NUCLEOTIDE SEQUENCE [LARGE SCALE GENOMIC DNA]</scope>
    <source>
        <strain evidence="1 2">JEL800</strain>
    </source>
</reference>
<evidence type="ECO:0000313" key="2">
    <source>
        <dbReference type="Proteomes" id="UP000193642"/>
    </source>
</evidence>
<comment type="caution">
    <text evidence="1">The sequence shown here is derived from an EMBL/GenBank/DDBJ whole genome shotgun (WGS) entry which is preliminary data.</text>
</comment>
<protein>
    <submittedName>
        <fullName evidence="1">Uncharacterized protein</fullName>
    </submittedName>
</protein>